<feature type="non-terminal residue" evidence="1">
    <location>
        <position position="1"/>
    </location>
</feature>
<proteinExistence type="predicted"/>
<protein>
    <submittedName>
        <fullName evidence="1">Uncharacterized protein</fullName>
    </submittedName>
</protein>
<name>A0A0K2UVG6_LEPSM</name>
<accession>A0A0K2UVG6</accession>
<reference evidence="1" key="1">
    <citation type="submission" date="2014-05" db="EMBL/GenBank/DDBJ databases">
        <authorList>
            <person name="Chronopoulou M."/>
        </authorList>
    </citation>
    <scope>NUCLEOTIDE SEQUENCE</scope>
    <source>
        <tissue evidence="1">Whole organism</tissue>
    </source>
</reference>
<evidence type="ECO:0000313" key="1">
    <source>
        <dbReference type="EMBL" id="CDW42065.1"/>
    </source>
</evidence>
<dbReference type="AlphaFoldDB" id="A0A0K2UVG6"/>
<sequence>PFPRTCPYLQILPANHEEVRERFHFIFTETILSFFFQGVFEIRIETACR</sequence>
<organism evidence="1">
    <name type="scientific">Lepeophtheirus salmonis</name>
    <name type="common">Salmon louse</name>
    <name type="synonym">Caligus salmonis</name>
    <dbReference type="NCBI Taxonomy" id="72036"/>
    <lineage>
        <taxon>Eukaryota</taxon>
        <taxon>Metazoa</taxon>
        <taxon>Ecdysozoa</taxon>
        <taxon>Arthropoda</taxon>
        <taxon>Crustacea</taxon>
        <taxon>Multicrustacea</taxon>
        <taxon>Hexanauplia</taxon>
        <taxon>Copepoda</taxon>
        <taxon>Siphonostomatoida</taxon>
        <taxon>Caligidae</taxon>
        <taxon>Lepeophtheirus</taxon>
    </lineage>
</organism>
<dbReference type="EMBL" id="HACA01024704">
    <property type="protein sequence ID" value="CDW42065.1"/>
    <property type="molecule type" value="Transcribed_RNA"/>
</dbReference>